<dbReference type="EMBL" id="ADMG01000037">
    <property type="protein sequence ID" value="EKB30729.1"/>
    <property type="molecule type" value="Genomic_DNA"/>
</dbReference>
<dbReference type="AlphaFoldDB" id="K1KGC9"/>
<proteinExistence type="predicted"/>
<comment type="caution">
    <text evidence="1">The sequence shown here is derived from an EMBL/GenBank/DDBJ whole genome shotgun (WGS) entry which is preliminary data.</text>
</comment>
<dbReference type="OrthoDB" id="10001408at2"/>
<dbReference type="PATRIC" id="fig|742823.3.peg.1771"/>
<keyword evidence="2" id="KW-1185">Reference proteome</keyword>
<dbReference type="HOGENOM" id="CLU_1905706_0_0_4"/>
<dbReference type="STRING" id="742823.HMPREF9465_01776"/>
<dbReference type="eggNOG" id="ENOG5032QMH">
    <property type="taxonomic scope" value="Bacteria"/>
</dbReference>
<protein>
    <submittedName>
        <fullName evidence="1">Uncharacterized protein</fullName>
    </submittedName>
</protein>
<dbReference type="RefSeq" id="WP_005436199.1">
    <property type="nucleotide sequence ID" value="NZ_JH815518.1"/>
</dbReference>
<name>K1KGC9_9BURK</name>
<evidence type="ECO:0000313" key="2">
    <source>
        <dbReference type="Proteomes" id="UP000005835"/>
    </source>
</evidence>
<organism evidence="1 2">
    <name type="scientific">Sutterella wadsworthensis 2_1_59BFAA</name>
    <dbReference type="NCBI Taxonomy" id="742823"/>
    <lineage>
        <taxon>Bacteria</taxon>
        <taxon>Pseudomonadati</taxon>
        <taxon>Pseudomonadota</taxon>
        <taxon>Betaproteobacteria</taxon>
        <taxon>Burkholderiales</taxon>
        <taxon>Sutterellaceae</taxon>
        <taxon>Sutterella</taxon>
    </lineage>
</organism>
<dbReference type="Proteomes" id="UP000005835">
    <property type="component" value="Unassembled WGS sequence"/>
</dbReference>
<gene>
    <name evidence="1" type="ORF">HMPREF9465_01776</name>
</gene>
<reference evidence="1 2" key="1">
    <citation type="submission" date="2012-05" db="EMBL/GenBank/DDBJ databases">
        <title>The Genome Sequence of Sutterella wadsworthensis 2_1_59BFAA.</title>
        <authorList>
            <consortium name="The Broad Institute Genome Sequencing Platform"/>
            <person name="Earl A."/>
            <person name="Ward D."/>
            <person name="Feldgarden M."/>
            <person name="Gevers D."/>
            <person name="Daigneault M."/>
            <person name="Strauss J."/>
            <person name="Allen-Vercoe E."/>
            <person name="Walker B."/>
            <person name="Young S.K."/>
            <person name="Zeng Q."/>
            <person name="Gargeya S."/>
            <person name="Fitzgerald M."/>
            <person name="Haas B."/>
            <person name="Abouelleil A."/>
            <person name="Alvarado L."/>
            <person name="Arachchi H.M."/>
            <person name="Berlin A.M."/>
            <person name="Chapman S.B."/>
            <person name="Goldberg J."/>
            <person name="Griggs A."/>
            <person name="Gujja S."/>
            <person name="Hansen M."/>
            <person name="Howarth C."/>
            <person name="Imamovic A."/>
            <person name="Larimer J."/>
            <person name="McCowen C."/>
            <person name="Montmayeur A."/>
            <person name="Murphy C."/>
            <person name="Neiman D."/>
            <person name="Pearson M."/>
            <person name="Priest M."/>
            <person name="Roberts A."/>
            <person name="Saif S."/>
            <person name="Shea T."/>
            <person name="Sisk P."/>
            <person name="Sykes S."/>
            <person name="Wortman J."/>
            <person name="Nusbaum C."/>
            <person name="Birren B."/>
        </authorList>
    </citation>
    <scope>NUCLEOTIDE SEQUENCE [LARGE SCALE GENOMIC DNA]</scope>
    <source>
        <strain evidence="1 2">2_1_59BFAA</strain>
    </source>
</reference>
<accession>K1KGC9</accession>
<evidence type="ECO:0000313" key="1">
    <source>
        <dbReference type="EMBL" id="EKB30729.1"/>
    </source>
</evidence>
<sequence>MERKEPVIDSRAVDLTDRVKLTWRDVRTLAGEAAASTQPQIRADEPPAPEVLTAETATSSARLTPDERAAITAQLAPAVEAAVKHALRETLDLALQNALARVRGDVERSVNGLVAEAVSRELERLDLDKIARR</sequence>